<feature type="region of interest" description="Disordered" evidence="2">
    <location>
        <begin position="299"/>
        <end position="321"/>
    </location>
</feature>
<evidence type="ECO:0000313" key="5">
    <source>
        <dbReference type="Proteomes" id="UP001244207"/>
    </source>
</evidence>
<dbReference type="Proteomes" id="UP001244207">
    <property type="component" value="Unassembled WGS sequence"/>
</dbReference>
<accession>A0AAD8UGL1</accession>
<dbReference type="PANTHER" id="PTHR10039">
    <property type="entry name" value="AMELOGENIN"/>
    <property type="match status" value="1"/>
</dbReference>
<dbReference type="GeneID" id="85398206"/>
<keyword evidence="1" id="KW-0677">Repeat</keyword>
<reference evidence="4" key="1">
    <citation type="submission" date="2021-12" db="EMBL/GenBank/DDBJ databases">
        <title>Comparative genomics, transcriptomics and evolutionary studies reveal genomic signatures of adaptation to plant cell wall in hemibiotrophic fungi.</title>
        <authorList>
            <consortium name="DOE Joint Genome Institute"/>
            <person name="Baroncelli R."/>
            <person name="Diaz J.F."/>
            <person name="Benocci T."/>
            <person name="Peng M."/>
            <person name="Battaglia E."/>
            <person name="Haridas S."/>
            <person name="Andreopoulos W."/>
            <person name="Labutti K."/>
            <person name="Pangilinan J."/>
            <person name="Floch G.L."/>
            <person name="Makela M.R."/>
            <person name="Henrissat B."/>
            <person name="Grigoriev I.V."/>
            <person name="Crouch J.A."/>
            <person name="De Vries R.P."/>
            <person name="Sukno S.A."/>
            <person name="Thon M.R."/>
        </authorList>
    </citation>
    <scope>NUCLEOTIDE SEQUENCE</scope>
    <source>
        <strain evidence="4">CBS 112980</strain>
    </source>
</reference>
<evidence type="ECO:0000313" key="4">
    <source>
        <dbReference type="EMBL" id="KAK1723887.1"/>
    </source>
</evidence>
<protein>
    <recommendedName>
        <fullName evidence="3">Nephrocystin 3-like N-terminal domain-containing protein</fullName>
    </recommendedName>
</protein>
<dbReference type="RefSeq" id="XP_060363942.1">
    <property type="nucleotide sequence ID" value="XM_060514308.1"/>
</dbReference>
<dbReference type="SUPFAM" id="SSF52540">
    <property type="entry name" value="P-loop containing nucleoside triphosphate hydrolases"/>
    <property type="match status" value="1"/>
</dbReference>
<evidence type="ECO:0000256" key="1">
    <source>
        <dbReference type="ARBA" id="ARBA00022737"/>
    </source>
</evidence>
<comment type="caution">
    <text evidence="4">The sequence shown here is derived from an EMBL/GenBank/DDBJ whole genome shotgun (WGS) entry which is preliminary data.</text>
</comment>
<gene>
    <name evidence="4" type="ORF">BDZ83DRAFT_753134</name>
</gene>
<feature type="region of interest" description="Disordered" evidence="2">
    <location>
        <begin position="632"/>
        <end position="651"/>
    </location>
</feature>
<feature type="compositionally biased region" description="Polar residues" evidence="2">
    <location>
        <begin position="299"/>
        <end position="316"/>
    </location>
</feature>
<name>A0AAD8UGL1_GLOAC</name>
<dbReference type="Gene3D" id="3.40.50.300">
    <property type="entry name" value="P-loop containing nucleotide triphosphate hydrolases"/>
    <property type="match status" value="1"/>
</dbReference>
<dbReference type="EMBL" id="JAHMHS010000059">
    <property type="protein sequence ID" value="KAK1723887.1"/>
    <property type="molecule type" value="Genomic_DNA"/>
</dbReference>
<dbReference type="InterPro" id="IPR056884">
    <property type="entry name" value="NPHP3-like_N"/>
</dbReference>
<organism evidence="4 5">
    <name type="scientific">Glomerella acutata</name>
    <name type="common">Colletotrichum acutatum</name>
    <dbReference type="NCBI Taxonomy" id="27357"/>
    <lineage>
        <taxon>Eukaryota</taxon>
        <taxon>Fungi</taxon>
        <taxon>Dikarya</taxon>
        <taxon>Ascomycota</taxon>
        <taxon>Pezizomycotina</taxon>
        <taxon>Sordariomycetes</taxon>
        <taxon>Hypocreomycetidae</taxon>
        <taxon>Glomerellales</taxon>
        <taxon>Glomerellaceae</taxon>
        <taxon>Colletotrichum</taxon>
        <taxon>Colletotrichum acutatum species complex</taxon>
    </lineage>
</organism>
<dbReference type="Pfam" id="PF24883">
    <property type="entry name" value="NPHP3_N"/>
    <property type="match status" value="1"/>
</dbReference>
<proteinExistence type="predicted"/>
<dbReference type="PANTHER" id="PTHR10039:SF5">
    <property type="entry name" value="NACHT DOMAIN-CONTAINING PROTEIN"/>
    <property type="match status" value="1"/>
</dbReference>
<keyword evidence="5" id="KW-1185">Reference proteome</keyword>
<dbReference type="InterPro" id="IPR027417">
    <property type="entry name" value="P-loop_NTPase"/>
</dbReference>
<evidence type="ECO:0000256" key="2">
    <source>
        <dbReference type="SAM" id="MobiDB-lite"/>
    </source>
</evidence>
<evidence type="ECO:0000259" key="3">
    <source>
        <dbReference type="Pfam" id="PF24883"/>
    </source>
</evidence>
<feature type="domain" description="Nephrocystin 3-like N-terminal" evidence="3">
    <location>
        <begin position="356"/>
        <end position="520"/>
    </location>
</feature>
<sequence>MEAAGLASSILTFLDVSYKIAKGTYEIYESATGATAENIHVSNVITDLEKAVTNLGTVSMSQDAELSKLSEKCRALSTDLLKLLSGLERREQKVFESFKAAIASARKQKDIASIEKRLEQYRQQIILHVSLNIYREQSPIKIQLERIRDDSTRFENEHAAKLVALHFQLSEVLEIMRRPDLRPSMNNQVPGDRDYIQTHFHSDDELRRDEVTGASNTTTHDPSIIHQIDKFGPVDDKLRDLAKLLNDFKSCANALESENKTLGILYFDTIFQREDSISTTTSDTFAWIVEGFMPSHNSKSNETAGSYSSEESQPSAFISPPGLDDEELLDHDYIDWEKILLAETHHRRATSRSLHSFLKDEGEVFFICGKAGSGKSTLMKFLGRHPSVGETLAGCANGRKLVLVNMFFWSSGDSLQKSLEGFYRTILFHTLSQCPELLEMVFPNPFGIGLFTRSAAMPLSELEAAFSRLQLLKNTTSYLFCYFIDGLDEYEGDALDQKRLAEMLETWARADNVKIICSARPSTVNLDIFGASKTFFELHHLTKADIYAFSKTRFEEYLSKPIFAEGREACLGMVQTIVARADGVFLWASLVVRALLNAALEHEDKFSIRRRLKECPQSLNQLFHQMLDSVDPSPSPLMSPELHGEPNSSRA</sequence>
<dbReference type="AlphaFoldDB" id="A0AAD8UGL1"/>